<dbReference type="EMBL" id="KL584711">
    <property type="protein sequence ID" value="KEQ72553.1"/>
    <property type="molecule type" value="Genomic_DNA"/>
</dbReference>
<feature type="region of interest" description="Disordered" evidence="2">
    <location>
        <begin position="340"/>
        <end position="424"/>
    </location>
</feature>
<dbReference type="OrthoDB" id="3894837at2759"/>
<reference evidence="3 4" key="1">
    <citation type="journal article" date="2014" name="BMC Genomics">
        <title>Genome sequencing of four Aureobasidium pullulans varieties: biotechnological potential, stress tolerance, and description of new species.</title>
        <authorList>
            <person name="Gostin Ar C."/>
            <person name="Ohm R.A."/>
            <person name="Kogej T."/>
            <person name="Sonjak S."/>
            <person name="Turk M."/>
            <person name="Zajc J."/>
            <person name="Zalar P."/>
            <person name="Grube M."/>
            <person name="Sun H."/>
            <person name="Han J."/>
            <person name="Sharma A."/>
            <person name="Chiniquy J."/>
            <person name="Ngan C.Y."/>
            <person name="Lipzen A."/>
            <person name="Barry K."/>
            <person name="Grigoriev I.V."/>
            <person name="Gunde-Cimerman N."/>
        </authorList>
    </citation>
    <scope>NUCLEOTIDE SEQUENCE [LARGE SCALE GENOMIC DNA]</scope>
    <source>
        <strain evidence="3 4">CBS 147.97</strain>
    </source>
</reference>
<evidence type="ECO:0000256" key="2">
    <source>
        <dbReference type="SAM" id="MobiDB-lite"/>
    </source>
</evidence>
<evidence type="ECO:0000256" key="1">
    <source>
        <dbReference type="SAM" id="Coils"/>
    </source>
</evidence>
<dbReference type="RefSeq" id="XP_013426726.1">
    <property type="nucleotide sequence ID" value="XM_013571272.1"/>
</dbReference>
<dbReference type="AlphaFoldDB" id="A0A074WHN7"/>
<feature type="compositionally biased region" description="Polar residues" evidence="2">
    <location>
        <begin position="340"/>
        <end position="354"/>
    </location>
</feature>
<feature type="compositionally biased region" description="Basic and acidic residues" evidence="2">
    <location>
        <begin position="622"/>
        <end position="631"/>
    </location>
</feature>
<organism evidence="3 4">
    <name type="scientific">Aureobasidium namibiae CBS 147.97</name>
    <dbReference type="NCBI Taxonomy" id="1043004"/>
    <lineage>
        <taxon>Eukaryota</taxon>
        <taxon>Fungi</taxon>
        <taxon>Dikarya</taxon>
        <taxon>Ascomycota</taxon>
        <taxon>Pezizomycotina</taxon>
        <taxon>Dothideomycetes</taxon>
        <taxon>Dothideomycetidae</taxon>
        <taxon>Dothideales</taxon>
        <taxon>Saccotheciaceae</taxon>
        <taxon>Aureobasidium</taxon>
    </lineage>
</organism>
<evidence type="ECO:0008006" key="5">
    <source>
        <dbReference type="Google" id="ProtNLM"/>
    </source>
</evidence>
<sequence length="700" mass="78741">MATPRRSHSPLVGKKPLLSVDWVVRCALNSIAKIFTYRNISGRSIPNSEIDIEMQAVVVDPNGHDDGDSEPTLDLRRDLESQADAVLRRKWLSVWFRSGLNVLRAVVHSCYMLKPRPEADADSVDPRRFTALPKRGVRDDAPTQQEHLEHEEHVRACEGAPGVVPGLLLTLLVALRACVAWPVLGDPFADAANGRKLVSARTRHQPHQDRLDLSVRLSFTRQSRSQDQVYEIARARRWNGSMPCRSASAPDWRRSRPQRRSHSRAVPACDQNKADPRRRFPSRSPFSSHLPPCIHPSNFVNDNRIPIDKWKHTRTRHRMIAVDSLKDFPSESKLILSLAAEQNNSHKPSSQIKDNTMADVRSSPRESHTGAEMNGETRPQVPTWSVANAKEAKPPSEPEGRTTGPRIDVDPSNGSHTASADADAQSDIDELLTGGDAEPEPPRYDGDFDIERHDYWWNLLDMDNPRHARASKGMRYGQERNPRCDTCERQNRACMTRPNSHDKTGCVRCSYTQSGCSHAREARESHQQRTGFPLLKIAGARKRDDLDDDDSRSPPLELAAKRARLSSYSGAFPEAGRNLNATPSRPTFDAPISVNGRHYSPVHVPGSAAEREPSGVNGDSARSTRPDADNRQYYDTHNELSRHDDRYQNHDRYEVSARDMNNLFSLVDKLQREVRTLRSKLDGVEARVDTISGAVDIYRP</sequence>
<protein>
    <recommendedName>
        <fullName evidence="5">Zn(2)-C6 fungal-type domain-containing protein</fullName>
    </recommendedName>
</protein>
<dbReference type="GeneID" id="25413717"/>
<feature type="coiled-coil region" evidence="1">
    <location>
        <begin position="660"/>
        <end position="687"/>
    </location>
</feature>
<dbReference type="HOGENOM" id="CLU_393782_0_0_1"/>
<dbReference type="Proteomes" id="UP000027730">
    <property type="component" value="Unassembled WGS sequence"/>
</dbReference>
<evidence type="ECO:0000313" key="3">
    <source>
        <dbReference type="EMBL" id="KEQ72553.1"/>
    </source>
</evidence>
<feature type="region of interest" description="Disordered" evidence="2">
    <location>
        <begin position="242"/>
        <end position="289"/>
    </location>
</feature>
<proteinExistence type="predicted"/>
<keyword evidence="4" id="KW-1185">Reference proteome</keyword>
<name>A0A074WHN7_9PEZI</name>
<evidence type="ECO:0000313" key="4">
    <source>
        <dbReference type="Proteomes" id="UP000027730"/>
    </source>
</evidence>
<gene>
    <name evidence="3" type="ORF">M436DRAFT_64550</name>
</gene>
<feature type="compositionally biased region" description="Basic and acidic residues" evidence="2">
    <location>
        <begin position="390"/>
        <end position="400"/>
    </location>
</feature>
<keyword evidence="1" id="KW-0175">Coiled coil</keyword>
<accession>A0A074WHN7</accession>
<feature type="region of interest" description="Disordered" evidence="2">
    <location>
        <begin position="601"/>
        <end position="631"/>
    </location>
</feature>